<dbReference type="Proteomes" id="UP000245250">
    <property type="component" value="Chromosome"/>
</dbReference>
<organism evidence="1 2">
    <name type="scientific">Flavobacterium crocinum</name>
    <dbReference type="NCBI Taxonomy" id="2183896"/>
    <lineage>
        <taxon>Bacteria</taxon>
        <taxon>Pseudomonadati</taxon>
        <taxon>Bacteroidota</taxon>
        <taxon>Flavobacteriia</taxon>
        <taxon>Flavobacteriales</taxon>
        <taxon>Flavobacteriaceae</taxon>
        <taxon>Flavobacterium</taxon>
    </lineage>
</organism>
<protein>
    <submittedName>
        <fullName evidence="1">Uncharacterized protein</fullName>
    </submittedName>
</protein>
<reference evidence="1 2" key="1">
    <citation type="submission" date="2018-05" db="EMBL/GenBank/DDBJ databases">
        <title>Genome sequencing of Flavobacterium sp. HYN0056.</title>
        <authorList>
            <person name="Yi H."/>
            <person name="Baek C."/>
        </authorList>
    </citation>
    <scope>NUCLEOTIDE SEQUENCE [LARGE SCALE GENOMIC DNA]</scope>
    <source>
        <strain evidence="1 2">HYN0056</strain>
    </source>
</reference>
<dbReference type="OrthoDB" id="1359246at2"/>
<dbReference type="RefSeq" id="WP_109192290.1">
    <property type="nucleotide sequence ID" value="NZ_CP029255.1"/>
</dbReference>
<evidence type="ECO:0000313" key="2">
    <source>
        <dbReference type="Proteomes" id="UP000245250"/>
    </source>
</evidence>
<gene>
    <name evidence="1" type="ORF">HYN56_11450</name>
</gene>
<sequence>MEGHFEDLALTVRAKNLQVPYHLKDECLFLTVRTDVLGLLCDPATEIYSFGPAPDNTADGKDELLEDGVFYRIIGYQNNLGINMESSAEEILDAFHFLIKNFEPKWTTIFTEEGPAKKEITIEMMYQEEF</sequence>
<name>A0A2S1YLC2_9FLAO</name>
<proteinExistence type="predicted"/>
<accession>A0A2S1YLC2</accession>
<dbReference type="AlphaFoldDB" id="A0A2S1YLC2"/>
<dbReference type="EMBL" id="CP029255">
    <property type="protein sequence ID" value="AWK04806.1"/>
    <property type="molecule type" value="Genomic_DNA"/>
</dbReference>
<dbReference type="KEGG" id="fcr:HYN56_11450"/>
<keyword evidence="2" id="KW-1185">Reference proteome</keyword>
<evidence type="ECO:0000313" key="1">
    <source>
        <dbReference type="EMBL" id="AWK04806.1"/>
    </source>
</evidence>